<keyword evidence="2" id="KW-0812">Transmembrane</keyword>
<dbReference type="PANTHER" id="PTHR34408">
    <property type="entry name" value="FAMILY PROTEIN, PUTATIVE-RELATED"/>
    <property type="match status" value="1"/>
</dbReference>
<sequence>MHPKSKHRRKRPPRGPRHPRSLGRPTRHQATRKHPNTRPNRRHGRRRHLLFRQSKCRKSLIDKIRVVPVTTRILSNHTSPIQYSSIFYIFPGYSTNKLSEYLLLYWVTLCFQVRYNYSNKGNGGVALKSLLKLTILLSLLVGIFLPFNIPAQAVTKSKSTATVTASILNVREKPSLSAKKIGSLKKGTEVTVYSKTKSQKWSEIRYKSKKAYVYTKYLKFKTSKRASYLLDKTKVYTYTSKDGTYQLIPTGKKYNQTWDKWYYSSKSTEKQLFIVSENSIGLYTGYIDSEYYIDIKYPAKVGQSWDVGYEGEGKARIISITKTVKTPAGNFKNCIIVKEDSGYTTYFAKNIGLVKATNNGKTVTILKSLKKKSPAN</sequence>
<dbReference type="Gene3D" id="2.30.30.40">
    <property type="entry name" value="SH3 Domains"/>
    <property type="match status" value="1"/>
</dbReference>
<dbReference type="PANTHER" id="PTHR34408:SF2">
    <property type="entry name" value="CELL WALL-BINDING PROTEIN YWSB"/>
    <property type="match status" value="1"/>
</dbReference>
<dbReference type="Proteomes" id="UP000295132">
    <property type="component" value="Unassembled WGS sequence"/>
</dbReference>
<dbReference type="EMBL" id="SMYO01000004">
    <property type="protein sequence ID" value="TDK62139.1"/>
    <property type="molecule type" value="Genomic_DNA"/>
</dbReference>
<reference evidence="4 5" key="1">
    <citation type="submission" date="2019-03" db="EMBL/GenBank/DDBJ databases">
        <title>Bacillus niacini sp. nov. a Nicotinate-Metabolizing Mesophile Isolated from Soil.</title>
        <authorList>
            <person name="Zhang G."/>
        </authorList>
    </citation>
    <scope>NUCLEOTIDE SEQUENCE [LARGE SCALE GENOMIC DNA]</scope>
    <source>
        <strain evidence="4 5">WN066</strain>
    </source>
</reference>
<evidence type="ECO:0000313" key="5">
    <source>
        <dbReference type="Proteomes" id="UP000295132"/>
    </source>
</evidence>
<evidence type="ECO:0000313" key="4">
    <source>
        <dbReference type="EMBL" id="TDK62139.1"/>
    </source>
</evidence>
<gene>
    <name evidence="4" type="ORF">E2K98_08720</name>
</gene>
<protein>
    <recommendedName>
        <fullName evidence="3">SH3b domain-containing protein</fullName>
    </recommendedName>
</protein>
<feature type="transmembrane region" description="Helical" evidence="2">
    <location>
        <begin position="130"/>
        <end position="149"/>
    </location>
</feature>
<evidence type="ECO:0000256" key="2">
    <source>
        <dbReference type="SAM" id="Phobius"/>
    </source>
</evidence>
<dbReference type="InterPro" id="IPR052354">
    <property type="entry name" value="Cell_Wall_Dynamics_Protein"/>
</dbReference>
<proteinExistence type="predicted"/>
<comment type="caution">
    <text evidence="4">The sequence shown here is derived from an EMBL/GenBank/DDBJ whole genome shotgun (WGS) entry which is preliminary data.</text>
</comment>
<dbReference type="InterPro" id="IPR003646">
    <property type="entry name" value="SH3-like_bac-type"/>
</dbReference>
<keyword evidence="2" id="KW-1133">Transmembrane helix</keyword>
<dbReference type="SMART" id="SM00287">
    <property type="entry name" value="SH3b"/>
    <property type="match status" value="1"/>
</dbReference>
<accession>A0A4R5VT73</accession>
<name>A0A4R5VT73_9BACI</name>
<feature type="region of interest" description="Disordered" evidence="1">
    <location>
        <begin position="1"/>
        <end position="48"/>
    </location>
</feature>
<organism evidence="4 5">
    <name type="scientific">Bacillus salipaludis</name>
    <dbReference type="NCBI Taxonomy" id="2547811"/>
    <lineage>
        <taxon>Bacteria</taxon>
        <taxon>Bacillati</taxon>
        <taxon>Bacillota</taxon>
        <taxon>Bacilli</taxon>
        <taxon>Bacillales</taxon>
        <taxon>Bacillaceae</taxon>
        <taxon>Bacillus</taxon>
    </lineage>
</organism>
<evidence type="ECO:0000256" key="1">
    <source>
        <dbReference type="SAM" id="MobiDB-lite"/>
    </source>
</evidence>
<dbReference type="Pfam" id="PF08239">
    <property type="entry name" value="SH3_3"/>
    <property type="match status" value="1"/>
</dbReference>
<feature type="domain" description="SH3b" evidence="3">
    <location>
        <begin position="158"/>
        <end position="222"/>
    </location>
</feature>
<dbReference type="AlphaFoldDB" id="A0A4R5VT73"/>
<keyword evidence="2" id="KW-0472">Membrane</keyword>
<evidence type="ECO:0000259" key="3">
    <source>
        <dbReference type="PROSITE" id="PS51781"/>
    </source>
</evidence>
<dbReference type="PROSITE" id="PS51781">
    <property type="entry name" value="SH3B"/>
    <property type="match status" value="1"/>
</dbReference>